<evidence type="ECO:0000313" key="1">
    <source>
        <dbReference type="EMBL" id="MBU2723878.1"/>
    </source>
</evidence>
<organism evidence="1 2">
    <name type="scientific">Acidithiobacillus ferridurans</name>
    <dbReference type="NCBI Taxonomy" id="1232575"/>
    <lineage>
        <taxon>Bacteria</taxon>
        <taxon>Pseudomonadati</taxon>
        <taxon>Pseudomonadota</taxon>
        <taxon>Acidithiobacillia</taxon>
        <taxon>Acidithiobacillales</taxon>
        <taxon>Acidithiobacillaceae</taxon>
        <taxon>Acidithiobacillus</taxon>
    </lineage>
</organism>
<dbReference type="EMBL" id="JABBHS010000357">
    <property type="protein sequence ID" value="MBU2723878.1"/>
    <property type="molecule type" value="Genomic_DNA"/>
</dbReference>
<sequence length="253" mass="28156">MGTKVVAKEGAILKKITSSMSAEANRRAGLVAAHEPGDESSADVEDLELRFSSQAVLPESPPEIFVDSERADVFLGEKHIGFVEFTVFNLLHAVNNGEFSVYELADETQDWSDLFDSIYDYDHNCLNKAASRAAGHHDYEYGCFYPAMLCSIDVLSIASAFRGKEYGLRVLQGIMVRRSVPFGLFVTKPYPLQFDHADGRFRNSGDTLGLKNFKASKQNATRKLRDYYRRAGFVPVRGTPYMLCGSDHVIGAF</sequence>
<accession>A0A8X8KC51</accession>
<reference evidence="1" key="1">
    <citation type="journal article" date="2021" name="ISME J.">
        <title>Genomic evolution of the class Acidithiobacillia: deep-branching Proteobacteria living in extreme acidic conditions.</title>
        <authorList>
            <person name="Moya-Beltran A."/>
            <person name="Beard S."/>
            <person name="Rojas-Villalobos C."/>
            <person name="Issotta F."/>
            <person name="Gallardo Y."/>
            <person name="Ulloa R."/>
            <person name="Giaveno A."/>
            <person name="Degli Esposti M."/>
            <person name="Johnson D.B."/>
            <person name="Quatrini R."/>
        </authorList>
    </citation>
    <scope>NUCLEOTIDE SEQUENCE</scope>
    <source>
        <strain evidence="1">DSM 583</strain>
    </source>
</reference>
<evidence type="ECO:0000313" key="2">
    <source>
        <dbReference type="Proteomes" id="UP000887300"/>
    </source>
</evidence>
<protein>
    <submittedName>
        <fullName evidence="1">Uncharacterized protein</fullName>
    </submittedName>
</protein>
<gene>
    <name evidence="1" type="ORF">HF568_11850</name>
</gene>
<proteinExistence type="predicted"/>
<name>A0A8X8KC51_ACIFI</name>
<dbReference type="AlphaFoldDB" id="A0A8X8KC51"/>
<dbReference type="Proteomes" id="UP000887300">
    <property type="component" value="Unassembled WGS sequence"/>
</dbReference>
<comment type="caution">
    <text evidence="1">The sequence shown here is derived from an EMBL/GenBank/DDBJ whole genome shotgun (WGS) entry which is preliminary data.</text>
</comment>